<feature type="domain" description="Ppx/GppA phosphatase C-terminal" evidence="3">
    <location>
        <begin position="321"/>
        <end position="483"/>
    </location>
</feature>
<evidence type="ECO:0000259" key="3">
    <source>
        <dbReference type="Pfam" id="PF21447"/>
    </source>
</evidence>
<dbReference type="Pfam" id="PF02541">
    <property type="entry name" value="Ppx-GppA"/>
    <property type="match status" value="1"/>
</dbReference>
<dbReference type="InterPro" id="IPR003695">
    <property type="entry name" value="Ppx_GppA_N"/>
</dbReference>
<dbReference type="Gene3D" id="1.10.3210.10">
    <property type="entry name" value="Hypothetical protein af1432"/>
    <property type="match status" value="1"/>
</dbReference>
<dbReference type="InterPro" id="IPR050273">
    <property type="entry name" value="GppA/Ppx_hydrolase"/>
</dbReference>
<dbReference type="SUPFAM" id="SSF109604">
    <property type="entry name" value="HD-domain/PDEase-like"/>
    <property type="match status" value="1"/>
</dbReference>
<dbReference type="RefSeq" id="WP_285066142.1">
    <property type="nucleotide sequence ID" value="NZ_JASOOE010000013.1"/>
</dbReference>
<evidence type="ECO:0000259" key="2">
    <source>
        <dbReference type="Pfam" id="PF02541"/>
    </source>
</evidence>
<dbReference type="InterPro" id="IPR043129">
    <property type="entry name" value="ATPase_NBD"/>
</dbReference>
<dbReference type="SUPFAM" id="SSF53067">
    <property type="entry name" value="Actin-like ATPase domain"/>
    <property type="match status" value="2"/>
</dbReference>
<dbReference type="AlphaFoldDB" id="A0AAJ1Q594"/>
<dbReference type="Pfam" id="PF21447">
    <property type="entry name" value="Ppx-GppA_III"/>
    <property type="match status" value="1"/>
</dbReference>
<gene>
    <name evidence="4" type="ORF">QP433_06825</name>
</gene>
<evidence type="ECO:0000256" key="1">
    <source>
        <dbReference type="ARBA" id="ARBA00007125"/>
    </source>
</evidence>
<protein>
    <submittedName>
        <fullName evidence="4">Ppx/GppA phosphatase family protein</fullName>
    </submittedName>
</protein>
<dbReference type="Proteomes" id="UP001229251">
    <property type="component" value="Unassembled WGS sequence"/>
</dbReference>
<sequence>MHDQKIALIDIGSNTIRLVIYGINAYCDMNELLNLKTPARLSQYLDQTKSGEITLSPQGIKVLVDTLTAFHRTCQAHKVNEEIILATAAIRQSQNQDEIRQAVKTTTGSTLRILSEKEEASYGQYAVNHSLSLEDMVTIDIGGGSCELTLSHNNSLVHYHSFPFGVVTLKERFFKDVPHNDPQAIENTRKFIKEQFKSLDWLKKCQVPLVGIGGSARNIAQVYQRLTDYPIAGIHGYHLSHKMLEKTLDLFQSKSLKELDDLDGLSSDRRDIIIPANLAFLELFALTKAPTFLISKQGLREGVIMHYLNQHYNRPFDPDLVKSRSVSRACREFKVNTVNASTRAKLAMDLYRQLCELGLFNYQYNQQLEIELAAYLFQCGQFIDQEAESQHTFYLLSNMNLAGFNHKERVRLAILASFRNKSLLKQYIQAFTGWFDDMELTQLIKLGGLLKFSQALDDSQTHPIQTLKLTKSKSSYQLSLYCNGPVVAEQYRAQKHAKHLKRALDGANLCLDFVPLESLS</sequence>
<dbReference type="InterPro" id="IPR048950">
    <property type="entry name" value="Ppx_GppA_C"/>
</dbReference>
<dbReference type="PANTHER" id="PTHR30005:SF0">
    <property type="entry name" value="RETROGRADE REGULATION PROTEIN 2"/>
    <property type="match status" value="1"/>
</dbReference>
<dbReference type="PANTHER" id="PTHR30005">
    <property type="entry name" value="EXOPOLYPHOSPHATASE"/>
    <property type="match status" value="1"/>
</dbReference>
<comment type="similarity">
    <text evidence="1">Belongs to the GppA/Ppx family.</text>
</comment>
<dbReference type="Gene3D" id="3.30.420.40">
    <property type="match status" value="1"/>
</dbReference>
<name>A0AAJ1Q594_9LACT</name>
<dbReference type="GO" id="GO:0006357">
    <property type="term" value="P:regulation of transcription by RNA polymerase II"/>
    <property type="evidence" value="ECO:0007669"/>
    <property type="project" value="TreeGrafter"/>
</dbReference>
<feature type="domain" description="Ppx/GppA phosphatase N-terminal" evidence="2">
    <location>
        <begin position="23"/>
        <end position="311"/>
    </location>
</feature>
<evidence type="ECO:0000313" key="4">
    <source>
        <dbReference type="EMBL" id="MDK7187690.1"/>
    </source>
</evidence>
<comment type="caution">
    <text evidence="4">The sequence shown here is derived from an EMBL/GenBank/DDBJ whole genome shotgun (WGS) entry which is preliminary data.</text>
</comment>
<evidence type="ECO:0000313" key="5">
    <source>
        <dbReference type="Proteomes" id="UP001229251"/>
    </source>
</evidence>
<dbReference type="CDD" id="cd24052">
    <property type="entry name" value="ASKHA_NBD_HpPPX-GppA-like"/>
    <property type="match status" value="1"/>
</dbReference>
<dbReference type="EMBL" id="JASOOE010000013">
    <property type="protein sequence ID" value="MDK7187690.1"/>
    <property type="molecule type" value="Genomic_DNA"/>
</dbReference>
<dbReference type="Gene3D" id="3.30.420.150">
    <property type="entry name" value="Exopolyphosphatase. Domain 2"/>
    <property type="match status" value="1"/>
</dbReference>
<proteinExistence type="inferred from homology"/>
<accession>A0AAJ1Q594</accession>
<reference evidence="4" key="1">
    <citation type="submission" date="2023-05" db="EMBL/GenBank/DDBJ databases">
        <title>Cataloging the Phylogenetic Diversity of Human Bladder Bacteria.</title>
        <authorList>
            <person name="Du J."/>
        </authorList>
    </citation>
    <scope>NUCLEOTIDE SEQUENCE</scope>
    <source>
        <strain evidence="4">UMB1231</strain>
    </source>
</reference>
<organism evidence="4 5">
    <name type="scientific">Facklamia hominis</name>
    <dbReference type="NCBI Taxonomy" id="178214"/>
    <lineage>
        <taxon>Bacteria</taxon>
        <taxon>Bacillati</taxon>
        <taxon>Bacillota</taxon>
        <taxon>Bacilli</taxon>
        <taxon>Lactobacillales</taxon>
        <taxon>Aerococcaceae</taxon>
        <taxon>Facklamia</taxon>
    </lineage>
</organism>